<name>A0A7G2JZL3_HAEIF</name>
<dbReference type="GO" id="GO:0016779">
    <property type="term" value="F:nucleotidyltransferase activity"/>
    <property type="evidence" value="ECO:0007669"/>
    <property type="project" value="UniProtKB-KW"/>
</dbReference>
<keyword evidence="3" id="KW-0808">Transferase</keyword>
<proteinExistence type="predicted"/>
<dbReference type="PANTHER" id="PTHR32294">
    <property type="entry name" value="DNA POLYMERASE III SUBUNIT ALPHA"/>
    <property type="match status" value="1"/>
</dbReference>
<dbReference type="EMBL" id="ABFC01000634">
    <property type="protein sequence ID" value="EFA28605.1"/>
    <property type="molecule type" value="Genomic_DNA"/>
</dbReference>
<accession>A0A7G2JZL3</accession>
<feature type="domain" description="Polymerase/histidinol phosphatase N-terminal" evidence="2">
    <location>
        <begin position="8"/>
        <end position="75"/>
    </location>
</feature>
<organism evidence="3">
    <name type="scientific">Haemophilus influenzae HK1212</name>
    <dbReference type="NCBI Taxonomy" id="456482"/>
    <lineage>
        <taxon>Bacteria</taxon>
        <taxon>Pseudomonadati</taxon>
        <taxon>Pseudomonadota</taxon>
        <taxon>Gammaproteobacteria</taxon>
        <taxon>Pasteurellales</taxon>
        <taxon>Pasteurellaceae</taxon>
        <taxon>Haemophilus</taxon>
    </lineage>
</organism>
<evidence type="ECO:0000256" key="1">
    <source>
        <dbReference type="ARBA" id="ARBA00019114"/>
    </source>
</evidence>
<dbReference type="Gene3D" id="3.20.20.140">
    <property type="entry name" value="Metal-dependent hydrolases"/>
    <property type="match status" value="1"/>
</dbReference>
<dbReference type="InterPro" id="IPR003141">
    <property type="entry name" value="Pol/His_phosphatase_N"/>
</dbReference>
<dbReference type="GO" id="GO:0006260">
    <property type="term" value="P:DNA replication"/>
    <property type="evidence" value="ECO:0007669"/>
    <property type="project" value="InterPro"/>
</dbReference>
<dbReference type="AlphaFoldDB" id="A0A7G2JZL3"/>
<dbReference type="Pfam" id="PF02811">
    <property type="entry name" value="PHP"/>
    <property type="match status" value="1"/>
</dbReference>
<comment type="caution">
    <text evidence="3">The sequence shown here is derived from an EMBL/GenBank/DDBJ whole genome shotgun (WGS) entry which is preliminary data.</text>
</comment>
<reference evidence="3" key="1">
    <citation type="journal article" date="2010" name="Genomics">
        <title>Tracing phylogenomic events leading to diversity of Haemophilus influenzae and the emergence of Brazilian Purpuric Fever (BPF)-associated clones.</title>
        <authorList>
            <person name="Papazisi L."/>
            <person name="Ratnayake S."/>
            <person name="Remortel B.G."/>
            <person name="Bock G.R."/>
            <person name="Liang W."/>
            <person name="Saeed A.I."/>
            <person name="Liu J."/>
            <person name="Fleischmann R.D."/>
            <person name="Kilian M."/>
            <person name="Peterson S.N."/>
        </authorList>
    </citation>
    <scope>NUCLEOTIDE SEQUENCE [LARGE SCALE GENOMIC DNA]</scope>
    <source>
        <strain evidence="3">HK1212</strain>
    </source>
</reference>
<gene>
    <name evidence="3" type="primary">dnaE</name>
    <name evidence="3" type="ORF">HAINFHK1212_1818</name>
</gene>
<sequence>MSSQPRFVHLRTHTDFSMIDSIVKVKPLVKACAANEMVAMGLTDFTNFCGVVRFYGEMLSSGMKPIQLVVLNAITCVDFAFVFAHKNAKCLAIIKTTKTVKSSVLIGFALLIMFS</sequence>
<dbReference type="PANTHER" id="PTHR32294:SF0">
    <property type="entry name" value="DNA POLYMERASE III SUBUNIT ALPHA"/>
    <property type="match status" value="1"/>
</dbReference>
<dbReference type="InterPro" id="IPR004013">
    <property type="entry name" value="PHP_dom"/>
</dbReference>
<evidence type="ECO:0000259" key="2">
    <source>
        <dbReference type="SMART" id="SM00481"/>
    </source>
</evidence>
<protein>
    <recommendedName>
        <fullName evidence="1">DNA polymerase III subunit alpha</fullName>
    </recommendedName>
</protein>
<dbReference type="SMART" id="SM00481">
    <property type="entry name" value="POLIIIAc"/>
    <property type="match status" value="1"/>
</dbReference>
<evidence type="ECO:0000313" key="3">
    <source>
        <dbReference type="EMBL" id="EFA28605.1"/>
    </source>
</evidence>
<dbReference type="SUPFAM" id="SSF89550">
    <property type="entry name" value="PHP domain-like"/>
    <property type="match status" value="1"/>
</dbReference>
<keyword evidence="3" id="KW-0548">Nucleotidyltransferase</keyword>
<dbReference type="InterPro" id="IPR016195">
    <property type="entry name" value="Pol/histidinol_Pase-like"/>
</dbReference>
<dbReference type="InterPro" id="IPR004805">
    <property type="entry name" value="DnaE2/DnaE/PolC"/>
</dbReference>
<dbReference type="GO" id="GO:0008408">
    <property type="term" value="F:3'-5' exonuclease activity"/>
    <property type="evidence" value="ECO:0007669"/>
    <property type="project" value="InterPro"/>
</dbReference>